<reference evidence="3" key="1">
    <citation type="journal article" date="2019" name="Int. J. Syst. Evol. Microbiol.">
        <title>The Global Catalogue of Microorganisms (GCM) 10K type strain sequencing project: providing services to taxonomists for standard genome sequencing and annotation.</title>
        <authorList>
            <consortium name="The Broad Institute Genomics Platform"/>
            <consortium name="The Broad Institute Genome Sequencing Center for Infectious Disease"/>
            <person name="Wu L."/>
            <person name="Ma J."/>
        </authorList>
    </citation>
    <scope>NUCLEOTIDE SEQUENCE [LARGE SCALE GENOMIC DNA]</scope>
    <source>
        <strain evidence="3">CGMCC 4.7367</strain>
    </source>
</reference>
<comment type="caution">
    <text evidence="2">The sequence shown here is derived from an EMBL/GenBank/DDBJ whole genome shotgun (WGS) entry which is preliminary data.</text>
</comment>
<gene>
    <name evidence="2" type="ORF">GCM10017774_39410</name>
</gene>
<feature type="region of interest" description="Disordered" evidence="1">
    <location>
        <begin position="1"/>
        <end position="25"/>
    </location>
</feature>
<proteinExistence type="predicted"/>
<dbReference type="RefSeq" id="WP_191299431.1">
    <property type="nucleotide sequence ID" value="NZ_BNAR01000005.1"/>
</dbReference>
<protein>
    <submittedName>
        <fullName evidence="2">Uncharacterized protein</fullName>
    </submittedName>
</protein>
<evidence type="ECO:0000313" key="2">
    <source>
        <dbReference type="EMBL" id="GHH42669.1"/>
    </source>
</evidence>
<evidence type="ECO:0000313" key="3">
    <source>
        <dbReference type="Proteomes" id="UP000605568"/>
    </source>
</evidence>
<dbReference type="Proteomes" id="UP000605568">
    <property type="component" value="Unassembled WGS sequence"/>
</dbReference>
<sequence length="222" mass="23727">MTWWQQDFGGDAGEPPSADAGADVPSWLEVRPDGSELLVYGEITAQRTDFFEDFEARSALCCCADVLRAFDRPVGFADLEARLADTPYRDASDLSVAGMAAVLELNGVSARAEVGLSLEDLAAHAEQGRGCVIAVDAGVWWNEPAHWGFGAANLPLTLTASARDPASGDLRGFYFNDPASGRDGVYGDTAVVSRSWLETGAQMVFTEVIKTWVGDLLEGIFG</sequence>
<dbReference type="EMBL" id="BNAR01000005">
    <property type="protein sequence ID" value="GHH42669.1"/>
    <property type="molecule type" value="Genomic_DNA"/>
</dbReference>
<keyword evidence="3" id="KW-1185">Reference proteome</keyword>
<accession>A0ABQ3MEQ0</accession>
<evidence type="ECO:0000256" key="1">
    <source>
        <dbReference type="SAM" id="MobiDB-lite"/>
    </source>
</evidence>
<organism evidence="2 3">
    <name type="scientific">Lentzea cavernae</name>
    <dbReference type="NCBI Taxonomy" id="2020703"/>
    <lineage>
        <taxon>Bacteria</taxon>
        <taxon>Bacillati</taxon>
        <taxon>Actinomycetota</taxon>
        <taxon>Actinomycetes</taxon>
        <taxon>Pseudonocardiales</taxon>
        <taxon>Pseudonocardiaceae</taxon>
        <taxon>Lentzea</taxon>
    </lineage>
</organism>
<name>A0ABQ3MEQ0_9PSEU</name>